<reference evidence="2" key="1">
    <citation type="submission" date="2017-05" db="EMBL/GenBank/DDBJ databases">
        <title>Physiological properties and genetic analysis related to exopolysaccharide production of fresh-water unicellular cyanobacterium Aphanothece sacrum, Suizenji Nori, that has been cultured as a food source in Japan.</title>
        <authorList>
            <person name="Kanesaki Y."/>
            <person name="Yoshikawa S."/>
            <person name="Ohki K."/>
        </authorList>
    </citation>
    <scope>NUCLEOTIDE SEQUENCE [LARGE SCALE GENOMIC DNA]</scope>
    <source>
        <strain evidence="2">FPU1</strain>
    </source>
</reference>
<name>A0A401IK29_APHSA</name>
<gene>
    <name evidence="1" type="ORF">AsFPU1_2885</name>
</gene>
<dbReference type="AlphaFoldDB" id="A0A401IK29"/>
<evidence type="ECO:0000313" key="2">
    <source>
        <dbReference type="Proteomes" id="UP000287247"/>
    </source>
</evidence>
<protein>
    <recommendedName>
        <fullName evidence="3">Glycosyl transferase</fullName>
    </recommendedName>
</protein>
<dbReference type="EMBL" id="BDQK01000013">
    <property type="protein sequence ID" value="GBF81471.1"/>
    <property type="molecule type" value="Genomic_DNA"/>
</dbReference>
<dbReference type="OrthoDB" id="571298at2"/>
<dbReference type="SUPFAM" id="SSF53448">
    <property type="entry name" value="Nucleotide-diphospho-sugar transferases"/>
    <property type="match status" value="1"/>
</dbReference>
<comment type="caution">
    <text evidence="1">The sequence shown here is derived from an EMBL/GenBank/DDBJ whole genome shotgun (WGS) entry which is preliminary data.</text>
</comment>
<keyword evidence="2" id="KW-1185">Reference proteome</keyword>
<proteinExistence type="predicted"/>
<dbReference type="InterPro" id="IPR045499">
    <property type="entry name" value="DUF6492"/>
</dbReference>
<evidence type="ECO:0000313" key="1">
    <source>
        <dbReference type="EMBL" id="GBF81471.1"/>
    </source>
</evidence>
<dbReference type="Pfam" id="PF20102">
    <property type="entry name" value="DUF6492"/>
    <property type="match status" value="1"/>
</dbReference>
<accession>A0A401IK29</accession>
<dbReference type="InterPro" id="IPR029044">
    <property type="entry name" value="Nucleotide-diphossugar_trans"/>
</dbReference>
<evidence type="ECO:0008006" key="3">
    <source>
        <dbReference type="Google" id="ProtNLM"/>
    </source>
</evidence>
<sequence>MKQQKFGVITLSYSPDFERCELLSWSIEKSVNSDYTHYIIVDKKDLTLFNKLKKRNTEIIAVESILPWWIKKIPGLKNGWISFKSLPVRNWIIQQITKIAVSEYLEQDVLVFIDSDVAFVRKFDLNTFIRGDKVRLFKPVNQRKTTDSFTSWYETASNILGLTPQNYPDGYIGNLITWKRENVLKMHQRIEQITRRSYIEVLCNQSKLSEYVLYGVFVDYILKEKAEHFYDQTSICQEYWKTDNLEDEELGKFFTGLLPSQVSVMISAKAKISVKRYEKLLKSVDKNQ</sequence>
<dbReference type="Proteomes" id="UP000287247">
    <property type="component" value="Unassembled WGS sequence"/>
</dbReference>
<dbReference type="RefSeq" id="WP_124975540.1">
    <property type="nucleotide sequence ID" value="NZ_BDQK01000013.1"/>
</dbReference>
<organism evidence="1 2">
    <name type="scientific">Aphanothece sacrum FPU1</name>
    <dbReference type="NCBI Taxonomy" id="1920663"/>
    <lineage>
        <taxon>Bacteria</taxon>
        <taxon>Bacillati</taxon>
        <taxon>Cyanobacteriota</taxon>
        <taxon>Cyanophyceae</taxon>
        <taxon>Oscillatoriophycideae</taxon>
        <taxon>Chroococcales</taxon>
        <taxon>Aphanothecaceae</taxon>
        <taxon>Aphanothece</taxon>
    </lineage>
</organism>